<evidence type="ECO:0000256" key="2">
    <source>
        <dbReference type="SAM" id="MobiDB-lite"/>
    </source>
</evidence>
<feature type="compositionally biased region" description="Gly residues" evidence="2">
    <location>
        <begin position="768"/>
        <end position="784"/>
    </location>
</feature>
<feature type="region of interest" description="Disordered" evidence="2">
    <location>
        <begin position="746"/>
        <end position="790"/>
    </location>
</feature>
<feature type="region of interest" description="Disordered" evidence="2">
    <location>
        <begin position="58"/>
        <end position="96"/>
    </location>
</feature>
<feature type="coiled-coil region" evidence="1">
    <location>
        <begin position="1750"/>
        <end position="1813"/>
    </location>
</feature>
<feature type="region of interest" description="Disordered" evidence="2">
    <location>
        <begin position="1828"/>
        <end position="1875"/>
    </location>
</feature>
<accession>D8LEG9</accession>
<feature type="region of interest" description="Disordered" evidence="2">
    <location>
        <begin position="341"/>
        <end position="363"/>
    </location>
</feature>
<feature type="compositionally biased region" description="Basic residues" evidence="2">
    <location>
        <begin position="1932"/>
        <end position="1943"/>
    </location>
</feature>
<feature type="region of interest" description="Disordered" evidence="2">
    <location>
        <begin position="1110"/>
        <end position="1136"/>
    </location>
</feature>
<feature type="coiled-coil region" evidence="1">
    <location>
        <begin position="1292"/>
        <end position="1347"/>
    </location>
</feature>
<feature type="compositionally biased region" description="Basic and acidic residues" evidence="2">
    <location>
        <begin position="2653"/>
        <end position="2664"/>
    </location>
</feature>
<feature type="compositionally biased region" description="Gly residues" evidence="2">
    <location>
        <begin position="1252"/>
        <end position="1261"/>
    </location>
</feature>
<feature type="region of interest" description="Disordered" evidence="2">
    <location>
        <begin position="2741"/>
        <end position="2849"/>
    </location>
</feature>
<feature type="compositionally biased region" description="Polar residues" evidence="2">
    <location>
        <begin position="2741"/>
        <end position="2759"/>
    </location>
</feature>
<feature type="region of interest" description="Disordered" evidence="2">
    <location>
        <begin position="1168"/>
        <end position="1265"/>
    </location>
</feature>
<feature type="compositionally biased region" description="Gly residues" evidence="2">
    <location>
        <begin position="2537"/>
        <end position="2559"/>
    </location>
</feature>
<dbReference type="EMBL" id="FN647946">
    <property type="protein sequence ID" value="CBN80212.1"/>
    <property type="molecule type" value="Genomic_DNA"/>
</dbReference>
<proteinExistence type="predicted"/>
<feature type="compositionally biased region" description="Basic residues" evidence="2">
    <location>
        <begin position="616"/>
        <end position="625"/>
    </location>
</feature>
<organism evidence="3 4">
    <name type="scientific">Ectocarpus siliculosus</name>
    <name type="common">Brown alga</name>
    <name type="synonym">Conferva siliculosa</name>
    <dbReference type="NCBI Taxonomy" id="2880"/>
    <lineage>
        <taxon>Eukaryota</taxon>
        <taxon>Sar</taxon>
        <taxon>Stramenopiles</taxon>
        <taxon>Ochrophyta</taxon>
        <taxon>PX clade</taxon>
        <taxon>Phaeophyceae</taxon>
        <taxon>Ectocarpales</taxon>
        <taxon>Ectocarpaceae</taxon>
        <taxon>Ectocarpus</taxon>
    </lineage>
</organism>
<evidence type="ECO:0000313" key="3">
    <source>
        <dbReference type="EMBL" id="CBN80212.1"/>
    </source>
</evidence>
<feature type="compositionally biased region" description="Polar residues" evidence="2">
    <location>
        <begin position="210"/>
        <end position="223"/>
    </location>
</feature>
<feature type="region of interest" description="Disordered" evidence="2">
    <location>
        <begin position="1932"/>
        <end position="1953"/>
    </location>
</feature>
<feature type="region of interest" description="Disordered" evidence="2">
    <location>
        <begin position="1616"/>
        <end position="1671"/>
    </location>
</feature>
<reference evidence="3 4" key="1">
    <citation type="journal article" date="2010" name="Nature">
        <title>The Ectocarpus genome and the independent evolution of multicellularity in brown algae.</title>
        <authorList>
            <person name="Cock J.M."/>
            <person name="Sterck L."/>
            <person name="Rouze P."/>
            <person name="Scornet D."/>
            <person name="Allen A.E."/>
            <person name="Amoutzias G."/>
            <person name="Anthouard V."/>
            <person name="Artiguenave F."/>
            <person name="Aury J.M."/>
            <person name="Badger J.H."/>
            <person name="Beszteri B."/>
            <person name="Billiau K."/>
            <person name="Bonnet E."/>
            <person name="Bothwell J.H."/>
            <person name="Bowler C."/>
            <person name="Boyen C."/>
            <person name="Brownlee C."/>
            <person name="Carrano C.J."/>
            <person name="Charrier B."/>
            <person name="Cho G.Y."/>
            <person name="Coelho S.M."/>
            <person name="Collen J."/>
            <person name="Corre E."/>
            <person name="Da Silva C."/>
            <person name="Delage L."/>
            <person name="Delaroque N."/>
            <person name="Dittami S.M."/>
            <person name="Doulbeau S."/>
            <person name="Elias M."/>
            <person name="Farnham G."/>
            <person name="Gachon C.M."/>
            <person name="Gschloessl B."/>
            <person name="Heesch S."/>
            <person name="Jabbari K."/>
            <person name="Jubin C."/>
            <person name="Kawai H."/>
            <person name="Kimura K."/>
            <person name="Kloareg B."/>
            <person name="Kupper F.C."/>
            <person name="Lang D."/>
            <person name="Le Bail A."/>
            <person name="Leblanc C."/>
            <person name="Lerouge P."/>
            <person name="Lohr M."/>
            <person name="Lopez P.J."/>
            <person name="Martens C."/>
            <person name="Maumus F."/>
            <person name="Michel G."/>
            <person name="Miranda-Saavedra D."/>
            <person name="Morales J."/>
            <person name="Moreau H."/>
            <person name="Motomura T."/>
            <person name="Nagasato C."/>
            <person name="Napoli C.A."/>
            <person name="Nelson D.R."/>
            <person name="Nyvall-Collen P."/>
            <person name="Peters A.F."/>
            <person name="Pommier C."/>
            <person name="Potin P."/>
            <person name="Poulain J."/>
            <person name="Quesneville H."/>
            <person name="Read B."/>
            <person name="Rensing S.A."/>
            <person name="Ritter A."/>
            <person name="Rousvoal S."/>
            <person name="Samanta M."/>
            <person name="Samson G."/>
            <person name="Schroeder D.C."/>
            <person name="Segurens B."/>
            <person name="Strittmatter M."/>
            <person name="Tonon T."/>
            <person name="Tregear J.W."/>
            <person name="Valentin K."/>
            <person name="von Dassow P."/>
            <person name="Yamagishi T."/>
            <person name="Van de Peer Y."/>
            <person name="Wincker P."/>
        </authorList>
    </citation>
    <scope>NUCLEOTIDE SEQUENCE [LARGE SCALE GENOMIC DNA]</scope>
    <source>
        <strain evidence="4">Ec32 / CCAP1310/4</strain>
    </source>
</reference>
<feature type="compositionally biased region" description="Basic and acidic residues" evidence="2">
    <location>
        <begin position="2775"/>
        <end position="2785"/>
    </location>
</feature>
<feature type="compositionally biased region" description="Low complexity" evidence="2">
    <location>
        <begin position="2122"/>
        <end position="2135"/>
    </location>
</feature>
<keyword evidence="1" id="KW-0175">Coiled coil</keyword>
<feature type="compositionally biased region" description="Low complexity" evidence="2">
    <location>
        <begin position="1616"/>
        <end position="1657"/>
    </location>
</feature>
<feature type="coiled-coil region" evidence="1">
    <location>
        <begin position="2185"/>
        <end position="2247"/>
    </location>
</feature>
<feature type="compositionally biased region" description="Low complexity" evidence="2">
    <location>
        <begin position="2576"/>
        <end position="2604"/>
    </location>
</feature>
<name>D8LEG9_ECTSI</name>
<feature type="coiled-coil region" evidence="1">
    <location>
        <begin position="110"/>
        <end position="144"/>
    </location>
</feature>
<feature type="compositionally biased region" description="Gly residues" evidence="2">
    <location>
        <begin position="1196"/>
        <end position="1207"/>
    </location>
</feature>
<feature type="compositionally biased region" description="Low complexity" evidence="2">
    <location>
        <begin position="62"/>
        <end position="79"/>
    </location>
</feature>
<evidence type="ECO:0000313" key="4">
    <source>
        <dbReference type="Proteomes" id="UP000002630"/>
    </source>
</evidence>
<dbReference type="PANTHER" id="PTHR45615">
    <property type="entry name" value="MYOSIN HEAVY CHAIN, NON-MUSCLE"/>
    <property type="match status" value="1"/>
</dbReference>
<dbReference type="Proteomes" id="UP000002630">
    <property type="component" value="Linkage Group LG11"/>
</dbReference>
<gene>
    <name evidence="3" type="ORF">Esi_0131_0023</name>
</gene>
<protein>
    <submittedName>
        <fullName evidence="3">Uncharacterized protein</fullName>
    </submittedName>
</protein>
<feature type="region of interest" description="Disordered" evidence="2">
    <location>
        <begin position="2535"/>
        <end position="2563"/>
    </location>
</feature>
<feature type="region of interest" description="Disordered" evidence="2">
    <location>
        <begin position="210"/>
        <end position="242"/>
    </location>
</feature>
<feature type="region of interest" description="Disordered" evidence="2">
    <location>
        <begin position="604"/>
        <end position="659"/>
    </location>
</feature>
<dbReference type="OrthoDB" id="10482627at2759"/>
<feature type="compositionally biased region" description="Low complexity" evidence="2">
    <location>
        <begin position="2760"/>
        <end position="2773"/>
    </location>
</feature>
<evidence type="ECO:0000256" key="1">
    <source>
        <dbReference type="SAM" id="Coils"/>
    </source>
</evidence>
<feature type="coiled-coil region" evidence="1">
    <location>
        <begin position="439"/>
        <end position="537"/>
    </location>
</feature>
<feature type="coiled-coil region" evidence="1">
    <location>
        <begin position="2324"/>
        <end position="2358"/>
    </location>
</feature>
<feature type="compositionally biased region" description="Polar residues" evidence="2">
    <location>
        <begin position="1461"/>
        <end position="1470"/>
    </location>
</feature>
<feature type="compositionally biased region" description="Basic and acidic residues" evidence="2">
    <location>
        <begin position="2673"/>
        <end position="2685"/>
    </location>
</feature>
<dbReference type="PANTHER" id="PTHR45615:SF66">
    <property type="entry name" value="CARD DOMAIN-CONTAINING PROTEIN"/>
    <property type="match status" value="1"/>
</dbReference>
<feature type="region of interest" description="Disordered" evidence="2">
    <location>
        <begin position="2086"/>
        <end position="2150"/>
    </location>
</feature>
<feature type="region of interest" description="Disordered" evidence="2">
    <location>
        <begin position="2465"/>
        <end position="2516"/>
    </location>
</feature>
<keyword evidence="4" id="KW-1185">Reference proteome</keyword>
<feature type="region of interest" description="Disordered" evidence="2">
    <location>
        <begin position="1434"/>
        <end position="1478"/>
    </location>
</feature>
<feature type="compositionally biased region" description="Gly residues" evidence="2">
    <location>
        <begin position="1222"/>
        <end position="1232"/>
    </location>
</feature>
<dbReference type="InParanoid" id="D8LEG9"/>
<feature type="compositionally biased region" description="Basic and acidic residues" evidence="2">
    <location>
        <begin position="2091"/>
        <end position="2121"/>
    </location>
</feature>
<dbReference type="EMBL" id="FN649736">
    <property type="protein sequence ID" value="CBN80212.1"/>
    <property type="molecule type" value="Genomic_DNA"/>
</dbReference>
<sequence length="2849" mass="297351">MAVEKTLDGVAGGTVSALALIDRFAGTLYRQSRRVKDMEDQVWTMRNRCARLARLARGDTADGGSPSGAAAAPAVVSGAGRSGTPGRLRSEERREEDECWVAAGVQEAAAAMEAGRRRDLEQEVESLRNEVLAERRRADAAQLEARDERRLRSLAAPAGGGDGSSNSSIQGYTINCATKGDEAALRRKLELAAGEIEALRTHTRDLRSQVQSGWWSWRPSSSEAGADNDGSEPSSGGRGRVKGEELGLLDGLVSSGACAAAEAALREIDATGGGGGGGDDDSNVSIEVDRLTSLLSEKDAQIGVLTSTVEALQTSPAFAPPPLPPSPRKGGVAAPGVNVDGAAVGASSPRLRTDRETARTPTSRGSLKLSSFWAADVSGCGVDDGGEGVGVLNHVGAQGLARRCVSLAVRLTSALAREGRAERRAERLAAEAGRRDRKIRAAARAEEDLARRNRALENAARKTAAALGSLRAESAARLREAGEEASQLRRALRDAELGADDACQRLASSRAECHALAVELRENRQQHREEVLRLSEAHDARIKECADRLSLDGASLPQPPLCGHGTRGRRRGATATVAASVASSPVAAAIAELAAHWRAFVSNGMGDDYENDGNNKSRRRRRRQRTSTSADVIGPSGGGYRRGNETAVPSGGGGGSKGTVLSERQLTATATFLQETAVRLDTECSRAVRRARALEWELAGARRGQLDATTALEEAREEVCRLSARAAVAEASVAAASAAAAAAAAPPAGKPSYADQLAESSSSSAMPGSGGGSGGGGIRFGGGDAGEEASTRTGRWSYYTVAAVSLLEKRFAAAVEDLVAAGAARAAAVAGEAAANARADAAEAAAREPLARADLLAADLERHKVSATMEQDGAAAAEWRREIRAELGRWWKDDLLALHGGVVLDWGSAGAADAAAVALTRKNKKMPADGIGGGGGGGGGGGFTSGSRYSANPDVEGRHATASIERIEHGVSGEEAMAQALIAGREEQAHLEDRLQLSERRVGKLRGETLRLRATLERWHTEFVAPALQEAQKCRRSLPPPGDARGAALAAPQRGSTAAATVAVVDGKSVLERKLLEATAGLLGVREEATDLRREVASLRALVARLREDENDARETAGRRVESAREASRRRADGDLKDAAERLEEERERFKAQLGAAHAEILRLGAEAAESERRRNLDKERRNRQASAARLSSTGEHGGVGDNGPSGEGSITVDDGGVGRRTAGGGGGGGGVILEERTGVPTGGRKRPAEGTGRGGGGAGGEEIEREWALRREVEGEREALRRMCNGLAVDLKGAVEARSEAKDEREALVQEAARAKAEAKLAGLARENLEVALKELGRLLEFARETAGATRDAPVGLRNDEDRPLHAAGLSGWDRSKVEAQRFARVMVAAKVAQADLLRRLQGAASAEAELRHLIRRRDIRIEELKHDLAASDRLGRSTSGGSGSGSNRHHHHQRLSLRESGSTSSPGNVSGAAAAAVAAGDTSTRGSQAKAVASERVAKEVALTAALKHLELELAEASARGEVGDAVTRAAERFALRLFPEAESSGGGGRGAWSSKGYCTACGLTPERARRPVVNLTDSGRGALFLVPSADIERKAALAASSAALDAAAEAQPETPAAAAGNSSASANNDAGAVETSPARSAARTTSTDTPTRTAGEGERRNRVSSPSTAAALGLSSGVQSLEANLARLEAVVAGNGPAGVAESTDGAPDGLGWIRSGSAYGGTVVEAAWAEAVRGLRAQVLDLGHRAEVTEELLEEERAAKGNLDEEVLRLRTELLRQQRSHWQATAKLKERYERALHEDNEQEGNEEDEPVPLGVAAAACSHATAVSSGARGTPADEDEEGTAATGARAQQQEEEEEEERQRQQNRSSLAEAEERLRVRARELREVRRLHAREAKEVAAELARVVEAHRARVAILEEKLRRTTRKIKAMARPKPKTAAKRGRESVSGGGGDAGGYQCAFSSSVPLSTDELLNLLAAADEEVFEARSRTQRLEFELRTKTAEADALLREDGGVIAANPVPTERVGVEGDGDGQSTGEATGLASVACAARLAAAEAEVATLREEGLAARELVVGAQRESAALKLAAHRKTADRADESRSREKELRRQVSAYKREAERLRSTATASSALAPTAGKKGGPRKGGGGGAAAAAAAAGGDAEAAALKLRTQQLGVIREESERRGRTIVALRAAKAALGEDLRRLRQEAAGQEEKLARAFRDAGVKGNTVKALREKVTALEAEIVALKSARTNANTTTLGGRVLSAEARGGSLPDTDAVTADSPGEAVGAALQPSVPLCDVQTATVRDLRAERDRLRASMRGWHGSLSKKTAEIDAQVAELQRLEAEAGTLRAAVARKDDAYRATKKQLLSVREEYEQFKDSSHRWREDAEAKWRGLRRASEAAVRRAKDSEKSGDAAELELAALKSAFRSFLKTLWDDLRSRPPLAPPAAGAADACPAAPDVVGGLAGRTGIDSSTKASAGQHGSGGGSASGDGRSGKGAKSWTRKEGDAAAQKHKQGDAGQELFAGLAKATAAIAAAGEGGGVEVSPTGRGGGGGGGEGSPFGELTEAEVSDIMQALSLSDDQGGSRLLLSSSSPSSSSSSSSSLYLNVPVAATEPTRMGTALLTSQQQQQQEQEQEIADGRVERPTETAPPRPLRDGELEKRGFPDGSGQVGNEKEPYTEHKSTEFEGTTAFADRVESALGGSNTSADLAEVLRSLRASGLSKTVADIAVDDEGIFRSTSLAVPQEPTTLSRSWSQPTSHPAAAAGHPLAPGGRCPDDTVERLSSSRDGTAPALGGPVLLGDRWGGTGRKLSPLEEETSAGSLAETATFGGLVGDNSEPLLVGDLASPS</sequence>
<feature type="compositionally biased region" description="Basic and acidic residues" evidence="2">
    <location>
        <begin position="1170"/>
        <end position="1183"/>
    </location>
</feature>
<feature type="region of interest" description="Disordered" evidence="2">
    <location>
        <begin position="2575"/>
        <end position="2690"/>
    </location>
</feature>